<dbReference type="Proteomes" id="UP000626109">
    <property type="component" value="Unassembled WGS sequence"/>
</dbReference>
<protein>
    <submittedName>
        <fullName evidence="2">Uncharacterized protein</fullName>
    </submittedName>
</protein>
<feature type="region of interest" description="Disordered" evidence="1">
    <location>
        <begin position="84"/>
        <end position="170"/>
    </location>
</feature>
<organism evidence="2 3">
    <name type="scientific">Polarella glacialis</name>
    <name type="common">Dinoflagellate</name>
    <dbReference type="NCBI Taxonomy" id="89957"/>
    <lineage>
        <taxon>Eukaryota</taxon>
        <taxon>Sar</taxon>
        <taxon>Alveolata</taxon>
        <taxon>Dinophyceae</taxon>
        <taxon>Suessiales</taxon>
        <taxon>Suessiaceae</taxon>
        <taxon>Polarella</taxon>
    </lineage>
</organism>
<evidence type="ECO:0000256" key="1">
    <source>
        <dbReference type="SAM" id="MobiDB-lite"/>
    </source>
</evidence>
<comment type="caution">
    <text evidence="2">The sequence shown here is derived from an EMBL/GenBank/DDBJ whole genome shotgun (WGS) entry which is preliminary data.</text>
</comment>
<dbReference type="EMBL" id="CAJNNW010029700">
    <property type="protein sequence ID" value="CAE8701189.1"/>
    <property type="molecule type" value="Genomic_DNA"/>
</dbReference>
<feature type="compositionally biased region" description="Low complexity" evidence="1">
    <location>
        <begin position="128"/>
        <end position="167"/>
    </location>
</feature>
<sequence>MVDSTEEGEFNYPPTSCGFTDKESLLIRQMSGSSSTSLARYADPAQTLIFLDWDDTLFPTTELFDCWSLPKGILRRRQPEVATAAAEADEETELPSEESMESLGSASTLSSPVQKPAANDSNNKTRHSLTSTTTTGSIATTTGSTSNNNTRHSFASTTATARGSTTSLPQTMDPITSEQTTAEHPNTGKQQPRRKAGVFNNLVVRLMRRIFSRDPTRKVASCGVEECRQIVEEEGDVKALVEVEADVKELEVGVDVKELEGEEEEEKKEEEDEEESEEEDLSEWCFPDSELTAEQEALLKDWQCALFQCLTTACTLSTQVVIVTNSSRPWVETCVDKFAPNCKKFFAKSADLTGSIKVVYARDVFHQMRRKRKNSGSSGLPVKRSMAGCHLELTEELTRAKFHAMLREAKAFYRRYKGQSWKNILSIGDMLYEHHAVTEMGIQRHAGTPGRGSREQLRVKSLLLPENPRISELTLSLRFSRRMLPVYVRFDGDLDLNLQDCVDPLHLISQALSMPEVLGTDFPRHAWGIGKAPECKEELRKALADLDEVVQFFTTPF</sequence>
<accession>A0A813KHW4</accession>
<reference evidence="2" key="1">
    <citation type="submission" date="2021-02" db="EMBL/GenBank/DDBJ databases">
        <authorList>
            <person name="Dougan E. K."/>
            <person name="Rhodes N."/>
            <person name="Thang M."/>
            <person name="Chan C."/>
        </authorList>
    </citation>
    <scope>NUCLEOTIDE SEQUENCE</scope>
</reference>
<feature type="region of interest" description="Disordered" evidence="1">
    <location>
        <begin position="256"/>
        <end position="282"/>
    </location>
</feature>
<feature type="compositionally biased region" description="Acidic residues" evidence="1">
    <location>
        <begin position="260"/>
        <end position="282"/>
    </location>
</feature>
<feature type="compositionally biased region" description="Acidic residues" evidence="1">
    <location>
        <begin position="87"/>
        <end position="100"/>
    </location>
</feature>
<gene>
    <name evidence="2" type="ORF">PGLA2088_LOCUS31926</name>
</gene>
<feature type="compositionally biased region" description="Polar residues" evidence="1">
    <location>
        <begin position="104"/>
        <end position="113"/>
    </location>
</feature>
<evidence type="ECO:0000313" key="2">
    <source>
        <dbReference type="EMBL" id="CAE8701189.1"/>
    </source>
</evidence>
<name>A0A813KHW4_POLGL</name>
<evidence type="ECO:0000313" key="3">
    <source>
        <dbReference type="Proteomes" id="UP000626109"/>
    </source>
</evidence>
<dbReference type="PANTHER" id="PTHR38899">
    <property type="entry name" value="DOMAIN OOKINETE PROTEIN, PUTATIVE-RELATED"/>
    <property type="match status" value="1"/>
</dbReference>
<dbReference type="PANTHER" id="PTHR38899:SF1">
    <property type="entry name" value="PROTEIN KINASE"/>
    <property type="match status" value="1"/>
</dbReference>
<proteinExistence type="predicted"/>
<dbReference type="AlphaFoldDB" id="A0A813KHW4"/>